<dbReference type="OrthoDB" id="9766131at2"/>
<evidence type="ECO:0000256" key="14">
    <source>
        <dbReference type="HAMAP-Rule" id="MF_00133"/>
    </source>
</evidence>
<dbReference type="RefSeq" id="WP_136129943.1">
    <property type="nucleotide sequence ID" value="NZ_PDKU01000001.1"/>
</dbReference>
<dbReference type="PROSITE" id="PS00168">
    <property type="entry name" value="TRP_SYNTHASE_BETA"/>
    <property type="match status" value="1"/>
</dbReference>
<comment type="catalytic activity">
    <reaction evidence="13 14">
        <text>(1S,2R)-1-C-(indol-3-yl)glycerol 3-phosphate + L-serine = D-glyceraldehyde 3-phosphate + L-tryptophan + H2O</text>
        <dbReference type="Rhea" id="RHEA:10532"/>
        <dbReference type="ChEBI" id="CHEBI:15377"/>
        <dbReference type="ChEBI" id="CHEBI:33384"/>
        <dbReference type="ChEBI" id="CHEBI:57912"/>
        <dbReference type="ChEBI" id="CHEBI:58866"/>
        <dbReference type="ChEBI" id="CHEBI:59776"/>
        <dbReference type="EC" id="4.2.1.20"/>
    </reaction>
</comment>
<evidence type="ECO:0000256" key="8">
    <source>
        <dbReference type="ARBA" id="ARBA00022605"/>
    </source>
</evidence>
<comment type="caution">
    <text evidence="16">The sequence shown here is derived from an EMBL/GenBank/DDBJ whole genome shotgun (WGS) entry which is preliminary data.</text>
</comment>
<comment type="subunit">
    <text evidence="5 14">Tetramer of two alpha and two beta chains.</text>
</comment>
<dbReference type="PIRSF" id="PIRSF001413">
    <property type="entry name" value="Trp_syn_beta"/>
    <property type="match status" value="1"/>
</dbReference>
<dbReference type="AlphaFoldDB" id="A0A2P5SWQ6"/>
<dbReference type="Gene3D" id="3.40.50.1100">
    <property type="match status" value="2"/>
</dbReference>
<feature type="domain" description="Tryptophan synthase beta chain-like PALP" evidence="15">
    <location>
        <begin position="50"/>
        <end position="366"/>
    </location>
</feature>
<dbReference type="InterPro" id="IPR001926">
    <property type="entry name" value="TrpB-like_PALP"/>
</dbReference>
<comment type="pathway">
    <text evidence="3 14">Amino-acid biosynthesis; L-tryptophan biosynthesis; L-tryptophan from chorismate: step 5/5.</text>
</comment>
<dbReference type="GO" id="GO:0005737">
    <property type="term" value="C:cytoplasm"/>
    <property type="evidence" value="ECO:0007669"/>
    <property type="project" value="TreeGrafter"/>
</dbReference>
<dbReference type="InterPro" id="IPR036052">
    <property type="entry name" value="TrpB-like_PALP_sf"/>
</dbReference>
<dbReference type="Proteomes" id="UP000296144">
    <property type="component" value="Unassembled WGS sequence"/>
</dbReference>
<evidence type="ECO:0000256" key="9">
    <source>
        <dbReference type="ARBA" id="ARBA00022822"/>
    </source>
</evidence>
<evidence type="ECO:0000256" key="6">
    <source>
        <dbReference type="ARBA" id="ARBA00012043"/>
    </source>
</evidence>
<sequence length="397" mass="43535">MTLLDSYFGEFGGMFLPQILMPALLQLEEAFVNAQKDDNFQFELNELLINYAGRPTPLTLCKNLTKGTKTKLYLKREDLLHGGAHKTNQVLGQGLLAKRMGKNKIIAETGAGQHGVAVALTCALLDMKCRVYMGVKDIERQSSNVIRMRLMGAEVIPVNTGSLTLKDACNEALREWSDNYKTTHYILGTAAGPHPFPTIVREFQRIIGKETKKQILKKENQLPNKIIACVGGGSNAIGIFADFIEDQEVKLVGVEPAGDGIESGKHGAPLKHGRVGIYLGMKSPVMQTREGQIKKSHSISAGLDFPSVGPQHAYLNSIGRADYVSITDKEALLAFKKLCVLEGIIPALESSHAIAYALKIINLNPKKQQLLVVNLSGRGDKDISVVNNVFKFHEEMK</sequence>
<evidence type="ECO:0000256" key="1">
    <source>
        <dbReference type="ARBA" id="ARBA00001933"/>
    </source>
</evidence>
<name>A0A2P5SWQ6_9GAMM</name>
<dbReference type="PANTHER" id="PTHR48077:SF3">
    <property type="entry name" value="TRYPTOPHAN SYNTHASE"/>
    <property type="match status" value="1"/>
</dbReference>
<dbReference type="InterPro" id="IPR006653">
    <property type="entry name" value="Trp_synth_b_CS"/>
</dbReference>
<evidence type="ECO:0000313" key="16">
    <source>
        <dbReference type="EMBL" id="PPI86778.1"/>
    </source>
</evidence>
<dbReference type="GO" id="GO:0004834">
    <property type="term" value="F:tryptophan synthase activity"/>
    <property type="evidence" value="ECO:0007669"/>
    <property type="project" value="UniProtKB-UniRule"/>
</dbReference>
<evidence type="ECO:0000256" key="4">
    <source>
        <dbReference type="ARBA" id="ARBA00009982"/>
    </source>
</evidence>
<evidence type="ECO:0000256" key="10">
    <source>
        <dbReference type="ARBA" id="ARBA00022898"/>
    </source>
</evidence>
<feature type="modified residue" description="N6-(pyridoxal phosphate)lysine" evidence="14">
    <location>
        <position position="86"/>
    </location>
</feature>
<evidence type="ECO:0000256" key="5">
    <source>
        <dbReference type="ARBA" id="ARBA00011270"/>
    </source>
</evidence>
<dbReference type="PANTHER" id="PTHR48077">
    <property type="entry name" value="TRYPTOPHAN SYNTHASE-RELATED"/>
    <property type="match status" value="1"/>
</dbReference>
<keyword evidence="9 14" id="KW-0822">Tryptophan biosynthesis</keyword>
<gene>
    <name evidence="14 16" type="primary">trpB</name>
    <name evidence="16" type="ORF">CRV10_00785</name>
</gene>
<evidence type="ECO:0000313" key="17">
    <source>
        <dbReference type="Proteomes" id="UP000296144"/>
    </source>
</evidence>
<dbReference type="EC" id="4.2.1.20" evidence="6 14"/>
<keyword evidence="10 14" id="KW-0663">Pyridoxal phosphate</keyword>
<evidence type="ECO:0000256" key="7">
    <source>
        <dbReference type="ARBA" id="ARBA00021362"/>
    </source>
</evidence>
<keyword evidence="12 14" id="KW-0456">Lyase</keyword>
<evidence type="ECO:0000256" key="3">
    <source>
        <dbReference type="ARBA" id="ARBA00004733"/>
    </source>
</evidence>
<evidence type="ECO:0000259" key="15">
    <source>
        <dbReference type="Pfam" id="PF00291"/>
    </source>
</evidence>
<dbReference type="FunFam" id="3.40.50.1100:FF:000001">
    <property type="entry name" value="Tryptophan synthase beta chain"/>
    <property type="match status" value="1"/>
</dbReference>
<dbReference type="InterPro" id="IPR006654">
    <property type="entry name" value="Trp_synth_beta"/>
</dbReference>
<proteinExistence type="inferred from homology"/>
<keyword evidence="11 14" id="KW-0057">Aromatic amino acid biosynthesis</keyword>
<dbReference type="Pfam" id="PF00291">
    <property type="entry name" value="PALP"/>
    <property type="match status" value="1"/>
</dbReference>
<dbReference type="FunFam" id="3.40.50.1100:FF:000004">
    <property type="entry name" value="Tryptophan synthase beta chain"/>
    <property type="match status" value="1"/>
</dbReference>
<evidence type="ECO:0000256" key="13">
    <source>
        <dbReference type="ARBA" id="ARBA00049047"/>
    </source>
</evidence>
<comment type="cofactor">
    <cofactor evidence="1 14">
        <name>pyridoxal 5'-phosphate</name>
        <dbReference type="ChEBI" id="CHEBI:597326"/>
    </cofactor>
</comment>
<evidence type="ECO:0000256" key="2">
    <source>
        <dbReference type="ARBA" id="ARBA00002786"/>
    </source>
</evidence>
<dbReference type="CDD" id="cd06446">
    <property type="entry name" value="Trp-synth_B"/>
    <property type="match status" value="1"/>
</dbReference>
<accession>A0A2P5SWQ6</accession>
<reference evidence="16 17" key="1">
    <citation type="journal article" date="2018" name="Genome Biol. Evol.">
        <title>Cladogenesis and Genomic Streamlining in Extracellular Endosymbionts of Tropical Stink Bugs.</title>
        <authorList>
            <person name="Otero-Bravo A."/>
            <person name="Goffredi S."/>
            <person name="Sabree Z.L."/>
        </authorList>
    </citation>
    <scope>NUCLEOTIDE SEQUENCE [LARGE SCALE GENOMIC DNA]</scope>
    <source>
        <strain evidence="16 17">SoEL</strain>
    </source>
</reference>
<dbReference type="InterPro" id="IPR023026">
    <property type="entry name" value="Trp_synth_beta/beta-like"/>
</dbReference>
<comment type="similarity">
    <text evidence="4 14">Belongs to the TrpB family.</text>
</comment>
<dbReference type="EMBL" id="PDKU01000001">
    <property type="protein sequence ID" value="PPI86778.1"/>
    <property type="molecule type" value="Genomic_DNA"/>
</dbReference>
<evidence type="ECO:0000256" key="12">
    <source>
        <dbReference type="ARBA" id="ARBA00023239"/>
    </source>
</evidence>
<evidence type="ECO:0000256" key="11">
    <source>
        <dbReference type="ARBA" id="ARBA00023141"/>
    </source>
</evidence>
<dbReference type="UniPathway" id="UPA00035">
    <property type="reaction ID" value="UER00044"/>
</dbReference>
<keyword evidence="8 14" id="KW-0028">Amino-acid biosynthesis</keyword>
<protein>
    <recommendedName>
        <fullName evidence="7 14">Tryptophan synthase beta chain</fullName>
        <ecNumber evidence="6 14">4.2.1.20</ecNumber>
    </recommendedName>
</protein>
<dbReference type="NCBIfam" id="TIGR00263">
    <property type="entry name" value="trpB"/>
    <property type="match status" value="1"/>
</dbReference>
<dbReference type="SUPFAM" id="SSF53686">
    <property type="entry name" value="Tryptophan synthase beta subunit-like PLP-dependent enzymes"/>
    <property type="match status" value="1"/>
</dbReference>
<organism evidence="16 17">
    <name type="scientific">Candidatus Pantoea edessiphila</name>
    <dbReference type="NCBI Taxonomy" id="2044610"/>
    <lineage>
        <taxon>Bacteria</taxon>
        <taxon>Pseudomonadati</taxon>
        <taxon>Pseudomonadota</taxon>
        <taxon>Gammaproteobacteria</taxon>
        <taxon>Enterobacterales</taxon>
        <taxon>Erwiniaceae</taxon>
        <taxon>Pantoea</taxon>
    </lineage>
</organism>
<dbReference type="HAMAP" id="MF_00133">
    <property type="entry name" value="Trp_synth_beta"/>
    <property type="match status" value="1"/>
</dbReference>
<keyword evidence="17" id="KW-1185">Reference proteome</keyword>
<comment type="function">
    <text evidence="2 14">The beta subunit is responsible for the synthesis of L-tryptophan from indole and L-serine.</text>
</comment>